<evidence type="ECO:0000256" key="2">
    <source>
        <dbReference type="ARBA" id="ARBA00023136"/>
    </source>
</evidence>
<dbReference type="SUPFAM" id="SSF81606">
    <property type="entry name" value="PP2C-like"/>
    <property type="match status" value="1"/>
</dbReference>
<keyword evidence="4" id="KW-0378">Hydrolase</keyword>
<dbReference type="GO" id="GO:0016020">
    <property type="term" value="C:membrane"/>
    <property type="evidence" value="ECO:0007669"/>
    <property type="project" value="UniProtKB-SubCell"/>
</dbReference>
<dbReference type="InParanoid" id="G0QS01"/>
<keyword evidence="5" id="KW-1185">Reference proteome</keyword>
<gene>
    <name evidence="4" type="ORF">IMG5_098670</name>
</gene>
<evidence type="ECO:0000313" key="5">
    <source>
        <dbReference type="Proteomes" id="UP000008983"/>
    </source>
</evidence>
<comment type="subcellular location">
    <subcellularLocation>
        <location evidence="1">Membrane</location>
    </subcellularLocation>
</comment>
<dbReference type="InterPro" id="IPR015655">
    <property type="entry name" value="PP2C"/>
</dbReference>
<organism evidence="4 5">
    <name type="scientific">Ichthyophthirius multifiliis</name>
    <name type="common">White spot disease agent</name>
    <name type="synonym">Ich</name>
    <dbReference type="NCBI Taxonomy" id="5932"/>
    <lineage>
        <taxon>Eukaryota</taxon>
        <taxon>Sar</taxon>
        <taxon>Alveolata</taxon>
        <taxon>Ciliophora</taxon>
        <taxon>Intramacronucleata</taxon>
        <taxon>Oligohymenophorea</taxon>
        <taxon>Hymenostomatida</taxon>
        <taxon>Ophryoglenina</taxon>
        <taxon>Ichthyophthirius</taxon>
    </lineage>
</organism>
<evidence type="ECO:0000313" key="4">
    <source>
        <dbReference type="EMBL" id="EGR32031.1"/>
    </source>
</evidence>
<reference evidence="4 5" key="1">
    <citation type="submission" date="2011-07" db="EMBL/GenBank/DDBJ databases">
        <authorList>
            <person name="Coyne R."/>
            <person name="Brami D."/>
            <person name="Johnson J."/>
            <person name="Hostetler J."/>
            <person name="Hannick L."/>
            <person name="Clark T."/>
            <person name="Cassidy-Hanley D."/>
            <person name="Inman J."/>
        </authorList>
    </citation>
    <scope>NUCLEOTIDE SEQUENCE [LARGE SCALE GENOMIC DNA]</scope>
    <source>
        <strain evidence="4 5">G5</strain>
    </source>
</reference>
<dbReference type="PANTHER" id="PTHR47992">
    <property type="entry name" value="PROTEIN PHOSPHATASE"/>
    <property type="match status" value="1"/>
</dbReference>
<name>G0QS01_ICHMU</name>
<dbReference type="OMA" id="YHEISKQ"/>
<dbReference type="Gene3D" id="3.60.40.10">
    <property type="entry name" value="PPM-type phosphatase domain"/>
    <property type="match status" value="1"/>
</dbReference>
<dbReference type="GeneID" id="14908184"/>
<evidence type="ECO:0000259" key="3">
    <source>
        <dbReference type="PROSITE" id="PS51746"/>
    </source>
</evidence>
<dbReference type="EMBL" id="GL983803">
    <property type="protein sequence ID" value="EGR32031.1"/>
    <property type="molecule type" value="Genomic_DNA"/>
</dbReference>
<dbReference type="EC" id="3.1.3.16" evidence="4"/>
<accession>G0QS01</accession>
<dbReference type="Proteomes" id="UP000008983">
    <property type="component" value="Unassembled WGS sequence"/>
</dbReference>
<keyword evidence="2" id="KW-0472">Membrane</keyword>
<dbReference type="Pfam" id="PF00481">
    <property type="entry name" value="PP2C"/>
    <property type="match status" value="1"/>
</dbReference>
<feature type="domain" description="PPM-type phosphatase" evidence="3">
    <location>
        <begin position="1"/>
        <end position="184"/>
    </location>
</feature>
<sequence length="184" mass="21377">MSGCSSSILICEQNKIIVSSVGNNLAYVYKQPNLNKNNNKNICVQLCEIHEPINNDERLRVQKNAGEIRKQKNDFFEKVFVRGRNYPGIEITRCIGNQVAKKIGVISEPEVFSYDINKQNDLFIIIATRNFFDLIEQPELYSILNSFNQKTVKQASDTLLKRIKNIQLQNEQIIEDFTFILYYF</sequence>
<dbReference type="OrthoDB" id="288268at2759"/>
<dbReference type="GO" id="GO:0004722">
    <property type="term" value="F:protein serine/threonine phosphatase activity"/>
    <property type="evidence" value="ECO:0007669"/>
    <property type="project" value="UniProtKB-EC"/>
</dbReference>
<dbReference type="STRING" id="857967.G0QS01"/>
<protein>
    <submittedName>
        <fullName evidence="4">Protein phosphatase, putative</fullName>
        <ecNumber evidence="4">3.1.3.16</ecNumber>
    </submittedName>
</protein>
<dbReference type="InterPro" id="IPR036457">
    <property type="entry name" value="PPM-type-like_dom_sf"/>
</dbReference>
<dbReference type="eggNOG" id="KOG0698">
    <property type="taxonomic scope" value="Eukaryota"/>
</dbReference>
<dbReference type="InterPro" id="IPR001932">
    <property type="entry name" value="PPM-type_phosphatase-like_dom"/>
</dbReference>
<dbReference type="AlphaFoldDB" id="G0QS01"/>
<dbReference type="PROSITE" id="PS51746">
    <property type="entry name" value="PPM_2"/>
    <property type="match status" value="1"/>
</dbReference>
<dbReference type="RefSeq" id="XP_004035517.1">
    <property type="nucleotide sequence ID" value="XM_004035469.1"/>
</dbReference>
<proteinExistence type="predicted"/>
<evidence type="ECO:0000256" key="1">
    <source>
        <dbReference type="ARBA" id="ARBA00004370"/>
    </source>
</evidence>